<dbReference type="Proteomes" id="UP000198994">
    <property type="component" value="Unassembled WGS sequence"/>
</dbReference>
<dbReference type="InterPro" id="IPR051043">
    <property type="entry name" value="Sulfatase_Mod_Factor_Kinase"/>
</dbReference>
<dbReference type="GO" id="GO:0120147">
    <property type="term" value="F:formylglycine-generating oxidase activity"/>
    <property type="evidence" value="ECO:0007669"/>
    <property type="project" value="TreeGrafter"/>
</dbReference>
<reference evidence="4" key="1">
    <citation type="submission" date="2016-10" db="EMBL/GenBank/DDBJ databases">
        <authorList>
            <person name="Varghese N."/>
            <person name="Submissions S."/>
        </authorList>
    </citation>
    <scope>NUCLEOTIDE SEQUENCE [LARGE SCALE GENOMIC DNA]</scope>
    <source>
        <strain evidence="4">DSM 10146</strain>
    </source>
</reference>
<evidence type="ECO:0000313" key="3">
    <source>
        <dbReference type="EMBL" id="SDE84056.1"/>
    </source>
</evidence>
<dbReference type="RefSeq" id="WP_089960071.1">
    <property type="nucleotide sequence ID" value="NZ_FNAV01000008.1"/>
</dbReference>
<dbReference type="InterPro" id="IPR016187">
    <property type="entry name" value="CTDL_fold"/>
</dbReference>
<accession>A0A1G7G7E6</accession>
<feature type="region of interest" description="Disordered" evidence="1">
    <location>
        <begin position="309"/>
        <end position="332"/>
    </location>
</feature>
<dbReference type="STRING" id="282683.SAMN04488105_108179"/>
<keyword evidence="4" id="KW-1185">Reference proteome</keyword>
<dbReference type="Pfam" id="PF03781">
    <property type="entry name" value="FGE-sulfatase"/>
    <property type="match status" value="1"/>
</dbReference>
<proteinExistence type="predicted"/>
<dbReference type="OrthoDB" id="9768004at2"/>
<dbReference type="SUPFAM" id="SSF56436">
    <property type="entry name" value="C-type lectin-like"/>
    <property type="match status" value="1"/>
</dbReference>
<sequence>MTQSDTPATDALCAETPRCCGGGGRAPSDLDHMAVAEAVQPAPEAMQDEIRAGLREIPGGFFDMGARKSTFAEDLDSPRRKVFVSPFRISPYTVTNADFARFVEATGYRSVAEREGWSYVFHLLLETPADWPVSPPGLRWWRRVDGAFWAQPEGPGTDVADRGDHPVTHVAWYDALAYCRWAGVRLPREAEWERAGRGGLAHLKFPWGNTLVPGGEFAMNTWQGRFPDENSAEDGYVGTAPVGSYAPNGYGLYNMTGNVWEWVHDWFGPRGAPKGVPRDPRGPESGTAKVQRGGSFLCHVSYCDRYHVHSRTRNDPDSSTSNSGFRVAADAA</sequence>
<dbReference type="Gene3D" id="3.90.1580.10">
    <property type="entry name" value="paralog of FGE (formylglycine-generating enzyme)"/>
    <property type="match status" value="1"/>
</dbReference>
<dbReference type="InterPro" id="IPR005532">
    <property type="entry name" value="SUMF_dom"/>
</dbReference>
<evidence type="ECO:0000259" key="2">
    <source>
        <dbReference type="Pfam" id="PF03781"/>
    </source>
</evidence>
<protein>
    <submittedName>
        <fullName evidence="3">Formylglycine-generating enzyme, required for sulfatase activity, contains SUMF1/FGE domain</fullName>
    </submittedName>
</protein>
<evidence type="ECO:0000256" key="1">
    <source>
        <dbReference type="SAM" id="MobiDB-lite"/>
    </source>
</evidence>
<evidence type="ECO:0000313" key="4">
    <source>
        <dbReference type="Proteomes" id="UP000198994"/>
    </source>
</evidence>
<dbReference type="AlphaFoldDB" id="A0A1G7G7E6"/>
<dbReference type="PANTHER" id="PTHR23150:SF19">
    <property type="entry name" value="FORMYLGLYCINE-GENERATING ENZYME"/>
    <property type="match status" value="1"/>
</dbReference>
<gene>
    <name evidence="3" type="ORF">SAMN04488105_108179</name>
</gene>
<organism evidence="3 4">
    <name type="scientific">Salipiger thiooxidans</name>
    <dbReference type="NCBI Taxonomy" id="282683"/>
    <lineage>
        <taxon>Bacteria</taxon>
        <taxon>Pseudomonadati</taxon>
        <taxon>Pseudomonadota</taxon>
        <taxon>Alphaproteobacteria</taxon>
        <taxon>Rhodobacterales</taxon>
        <taxon>Roseobacteraceae</taxon>
        <taxon>Salipiger</taxon>
    </lineage>
</organism>
<dbReference type="InterPro" id="IPR042095">
    <property type="entry name" value="SUMF_sf"/>
</dbReference>
<feature type="domain" description="Sulfatase-modifying factor enzyme-like" evidence="2">
    <location>
        <begin position="56"/>
        <end position="328"/>
    </location>
</feature>
<dbReference type="PANTHER" id="PTHR23150">
    <property type="entry name" value="SULFATASE MODIFYING FACTOR 1, 2"/>
    <property type="match status" value="1"/>
</dbReference>
<name>A0A1G7G7E6_9RHOB</name>
<dbReference type="EMBL" id="FNAV01000008">
    <property type="protein sequence ID" value="SDE84056.1"/>
    <property type="molecule type" value="Genomic_DNA"/>
</dbReference>